<organism evidence="3 4">
    <name type="scientific">Heterodermia speciosa</name>
    <dbReference type="NCBI Taxonomy" id="116794"/>
    <lineage>
        <taxon>Eukaryota</taxon>
        <taxon>Fungi</taxon>
        <taxon>Dikarya</taxon>
        <taxon>Ascomycota</taxon>
        <taxon>Pezizomycotina</taxon>
        <taxon>Lecanoromycetes</taxon>
        <taxon>OSLEUM clade</taxon>
        <taxon>Lecanoromycetidae</taxon>
        <taxon>Caliciales</taxon>
        <taxon>Physciaceae</taxon>
        <taxon>Heterodermia</taxon>
    </lineage>
</organism>
<accession>A0A8H3FG02</accession>
<feature type="compositionally biased region" description="Acidic residues" evidence="1">
    <location>
        <begin position="91"/>
        <end position="101"/>
    </location>
</feature>
<gene>
    <name evidence="3" type="ORF">HETSPECPRED_005448</name>
</gene>
<keyword evidence="2" id="KW-0732">Signal</keyword>
<sequence>MYLTRYLLPTLLGSTFTMVVAAPAPRGESSFIDERGNAHSLTGKTDHVSRRSDLNPANVDVLTLEERHPAGEIVSRSEDVPMSNQRRNDEIGDVTDADEAPAYDQVAAWGV</sequence>
<evidence type="ECO:0000313" key="3">
    <source>
        <dbReference type="EMBL" id="CAF9923884.1"/>
    </source>
</evidence>
<feature type="chain" id="PRO_5034090973" evidence="2">
    <location>
        <begin position="22"/>
        <end position="111"/>
    </location>
</feature>
<keyword evidence="4" id="KW-1185">Reference proteome</keyword>
<dbReference type="EMBL" id="CAJPDS010000034">
    <property type="protein sequence ID" value="CAF9923884.1"/>
    <property type="molecule type" value="Genomic_DNA"/>
</dbReference>
<proteinExistence type="predicted"/>
<evidence type="ECO:0000313" key="4">
    <source>
        <dbReference type="Proteomes" id="UP000664521"/>
    </source>
</evidence>
<comment type="caution">
    <text evidence="3">The sequence shown here is derived from an EMBL/GenBank/DDBJ whole genome shotgun (WGS) entry which is preliminary data.</text>
</comment>
<evidence type="ECO:0000256" key="2">
    <source>
        <dbReference type="SAM" id="SignalP"/>
    </source>
</evidence>
<name>A0A8H3FG02_9LECA</name>
<feature type="region of interest" description="Disordered" evidence="1">
    <location>
        <begin position="66"/>
        <end position="111"/>
    </location>
</feature>
<dbReference type="Proteomes" id="UP000664521">
    <property type="component" value="Unassembled WGS sequence"/>
</dbReference>
<feature type="signal peptide" evidence="2">
    <location>
        <begin position="1"/>
        <end position="21"/>
    </location>
</feature>
<feature type="compositionally biased region" description="Basic and acidic residues" evidence="1">
    <location>
        <begin position="66"/>
        <end position="79"/>
    </location>
</feature>
<evidence type="ECO:0000256" key="1">
    <source>
        <dbReference type="SAM" id="MobiDB-lite"/>
    </source>
</evidence>
<reference evidence="3" key="1">
    <citation type="submission" date="2021-03" db="EMBL/GenBank/DDBJ databases">
        <authorList>
            <person name="Tagirdzhanova G."/>
        </authorList>
    </citation>
    <scope>NUCLEOTIDE SEQUENCE</scope>
</reference>
<dbReference type="AlphaFoldDB" id="A0A8H3FG02"/>
<feature type="region of interest" description="Disordered" evidence="1">
    <location>
        <begin position="28"/>
        <end position="52"/>
    </location>
</feature>
<protein>
    <submittedName>
        <fullName evidence="3">Uncharacterized protein</fullName>
    </submittedName>
</protein>